<proteinExistence type="predicted"/>
<organism evidence="1">
    <name type="scientific">Vibrio anguillarum serovar O2</name>
    <dbReference type="NCBI Taxonomy" id="105260"/>
    <lineage>
        <taxon>Bacteria</taxon>
        <taxon>Pseudomonadati</taxon>
        <taxon>Pseudomonadota</taxon>
        <taxon>Gammaproteobacteria</taxon>
        <taxon>Vibrionales</taxon>
        <taxon>Vibrionaceae</taxon>
        <taxon>Vibrio</taxon>
    </lineage>
</organism>
<dbReference type="AlphaFoldDB" id="A4Q8I2"/>
<reference evidence="1" key="1">
    <citation type="submission" date="2006-04" db="EMBL/GenBank/DDBJ databases">
        <title>Identification of a new small cryptic plasmid in Listonella anguillarum serotype O2 strains.</title>
        <authorList>
            <person name="Perez-Pardal L."/>
            <person name="Osorio C.R."/>
            <person name="Lemos M.L."/>
        </authorList>
    </citation>
    <scope>NUCLEOTIDE SEQUENCE [LARGE SCALE GENOMIC DNA]</scope>
    <source>
        <strain evidence="1">PC628.1</strain>
    </source>
</reference>
<protein>
    <submittedName>
        <fullName evidence="1">Uncharacterized protein</fullName>
    </submittedName>
</protein>
<dbReference type="EMBL" id="AM238700">
    <property type="protein sequence ID" value="CAJ87705.1"/>
    <property type="molecule type" value="Genomic_DNA"/>
</dbReference>
<sequence length="120" mass="13985">MKLTCERMEETDYRKLKQQLLRHLKKYRAVVVCGAPAVGKNTLVEDVRDELGENLRNHRLYSAPNAYEAIKEMLGVMAAYDCRIVFTVQNESIFKEIHNEVFLPFFTMDNRLPSSRFNLG</sequence>
<accession>A4Q8I2</accession>
<name>A4Q8I2_VIBAN</name>
<evidence type="ECO:0000313" key="1">
    <source>
        <dbReference type="EMBL" id="CAJ87705.1"/>
    </source>
</evidence>